<proteinExistence type="predicted"/>
<gene>
    <name evidence="2" type="ORF">CCMP2556_LOCUS8439</name>
</gene>
<dbReference type="EMBL" id="CAXAMN010003814">
    <property type="protein sequence ID" value="CAK9006427.1"/>
    <property type="molecule type" value="Genomic_DNA"/>
</dbReference>
<name>A0ABP0IWD5_9DINO</name>
<dbReference type="Proteomes" id="UP001642484">
    <property type="component" value="Unassembled WGS sequence"/>
</dbReference>
<dbReference type="Pfam" id="PF23162">
    <property type="entry name" value="AEP_C962R"/>
    <property type="match status" value="1"/>
</dbReference>
<sequence length="467" mass="52942">MLRPLHGTLECTLASCLPALVLREWPLVLVSWMAMSMAHNMRPLAQWKGVQLLGLLLPVFPCSRFGNLLAMLCHIMFAIFRLQVRRAGLTTLELKECLPWLTAGLVHLRSVCPRGRPSLQLSALAALAVHAAGRCEADRALRRWFERNRAAPGREDYAEYTTENFISWYVRGHQDRAYSPQVAADREELYQHILDMYHRGTPIVLLARQAPLYPFFLDLDFWGSTRPDDPLHSIVAEGDHLVLLRCIASALLDIFPQQATLEVAVFCSSGVDRETGRYKASFHVLFPEIIVRRPILCLDATQSFCLDGQAASHILVRDHVVASLAAAEKEVQRLNSLRMKASNEIIEANPEETPEEALRKNDWCEILDENPFWHDPRPGRRTGFRLPFTDKRWGDKAMEGRVKLPLGRWKFQAPDILEELPNLTDLEWVRLGDVSRPAASETPMNQQKLQADQADLCCKCLVCGLTP</sequence>
<keyword evidence="3" id="KW-1185">Reference proteome</keyword>
<accession>A0ABP0IWD5</accession>
<comment type="caution">
    <text evidence="2">The sequence shown here is derived from an EMBL/GenBank/DDBJ whole genome shotgun (WGS) entry which is preliminary data.</text>
</comment>
<organism evidence="2 3">
    <name type="scientific">Durusdinium trenchii</name>
    <dbReference type="NCBI Taxonomy" id="1381693"/>
    <lineage>
        <taxon>Eukaryota</taxon>
        <taxon>Sar</taxon>
        <taxon>Alveolata</taxon>
        <taxon>Dinophyceae</taxon>
        <taxon>Suessiales</taxon>
        <taxon>Symbiodiniaceae</taxon>
        <taxon>Durusdinium</taxon>
    </lineage>
</organism>
<evidence type="ECO:0000313" key="3">
    <source>
        <dbReference type="Proteomes" id="UP001642484"/>
    </source>
</evidence>
<feature type="domain" description="C962R-like N-terminal AEP" evidence="1">
    <location>
        <begin position="185"/>
        <end position="294"/>
    </location>
</feature>
<evidence type="ECO:0000313" key="2">
    <source>
        <dbReference type="EMBL" id="CAK9006427.1"/>
    </source>
</evidence>
<reference evidence="2 3" key="1">
    <citation type="submission" date="2024-02" db="EMBL/GenBank/DDBJ databases">
        <authorList>
            <person name="Chen Y."/>
            <person name="Shah S."/>
            <person name="Dougan E. K."/>
            <person name="Thang M."/>
            <person name="Chan C."/>
        </authorList>
    </citation>
    <scope>NUCLEOTIDE SEQUENCE [LARGE SCALE GENOMIC DNA]</scope>
</reference>
<evidence type="ECO:0000259" key="1">
    <source>
        <dbReference type="Pfam" id="PF23162"/>
    </source>
</evidence>
<dbReference type="InterPro" id="IPR056443">
    <property type="entry name" value="AEP_C962R"/>
</dbReference>
<protein>
    <recommendedName>
        <fullName evidence="1">C962R-like N-terminal AEP domain-containing protein</fullName>
    </recommendedName>
</protein>